<dbReference type="FunFam" id="3.20.20.140:FF:000032">
    <property type="entry name" value="Allantoinase Dal1"/>
    <property type="match status" value="1"/>
</dbReference>
<comment type="catalytic activity">
    <reaction evidence="1">
        <text>(S)-allantoin + H2O = allantoate + H(+)</text>
        <dbReference type="Rhea" id="RHEA:17029"/>
        <dbReference type="ChEBI" id="CHEBI:15377"/>
        <dbReference type="ChEBI" id="CHEBI:15378"/>
        <dbReference type="ChEBI" id="CHEBI:15678"/>
        <dbReference type="ChEBI" id="CHEBI:17536"/>
        <dbReference type="EC" id="3.5.2.5"/>
    </reaction>
</comment>
<dbReference type="PROSITE" id="PS00482">
    <property type="entry name" value="DIHYDROOROTASE_1"/>
    <property type="match status" value="1"/>
</dbReference>
<evidence type="ECO:0000313" key="11">
    <source>
        <dbReference type="EMBL" id="EPS93940.1"/>
    </source>
</evidence>
<keyword evidence="9" id="KW-0862">Zinc</keyword>
<evidence type="ECO:0000259" key="10">
    <source>
        <dbReference type="Pfam" id="PF01979"/>
    </source>
</evidence>
<organism evidence="11 12">
    <name type="scientific">Fomitopsis schrenkii</name>
    <name type="common">Brown rot fungus</name>
    <dbReference type="NCBI Taxonomy" id="2126942"/>
    <lineage>
        <taxon>Eukaryota</taxon>
        <taxon>Fungi</taxon>
        <taxon>Dikarya</taxon>
        <taxon>Basidiomycota</taxon>
        <taxon>Agaricomycotina</taxon>
        <taxon>Agaricomycetes</taxon>
        <taxon>Polyporales</taxon>
        <taxon>Fomitopsis</taxon>
    </lineage>
</organism>
<keyword evidence="12" id="KW-1185">Reference proteome</keyword>
<dbReference type="HOGENOM" id="CLU_015572_4_0_1"/>
<gene>
    <name evidence="11" type="ORF">FOMPIDRAFT_1044069</name>
</gene>
<dbReference type="Gene3D" id="3.20.20.140">
    <property type="entry name" value="Metal-dependent hydrolases"/>
    <property type="match status" value="1"/>
</dbReference>
<dbReference type="SUPFAM" id="SSF51556">
    <property type="entry name" value="Metallo-dependent hydrolases"/>
    <property type="match status" value="1"/>
</dbReference>
<comment type="similarity">
    <text evidence="4">Belongs to the metallo-dependent hydrolases superfamily. Allantoinase family.</text>
</comment>
<dbReference type="GO" id="GO:0005737">
    <property type="term" value="C:cytoplasm"/>
    <property type="evidence" value="ECO:0007669"/>
    <property type="project" value="TreeGrafter"/>
</dbReference>
<comment type="cofactor">
    <cofactor evidence="2">
        <name>Zn(2+)</name>
        <dbReference type="ChEBI" id="CHEBI:29105"/>
    </cofactor>
</comment>
<dbReference type="UniPathway" id="UPA00395">
    <property type="reaction ID" value="UER00653"/>
</dbReference>
<dbReference type="GO" id="GO:0050897">
    <property type="term" value="F:cobalt ion binding"/>
    <property type="evidence" value="ECO:0007669"/>
    <property type="project" value="InterPro"/>
</dbReference>
<proteinExistence type="inferred from homology"/>
<evidence type="ECO:0000256" key="8">
    <source>
        <dbReference type="ARBA" id="ARBA00022801"/>
    </source>
</evidence>
<evidence type="ECO:0000256" key="7">
    <source>
        <dbReference type="ARBA" id="ARBA00022723"/>
    </source>
</evidence>
<dbReference type="AlphaFoldDB" id="S8EWD5"/>
<evidence type="ECO:0000256" key="3">
    <source>
        <dbReference type="ARBA" id="ARBA00004968"/>
    </source>
</evidence>
<comment type="pathway">
    <text evidence="3">Nitrogen metabolism; (S)-allantoin degradation; allantoate from (S)-allantoin: step 1/1.</text>
</comment>
<protein>
    <recommendedName>
        <fullName evidence="6">allantoinase</fullName>
        <ecNumber evidence="6">3.5.2.5</ecNumber>
    </recommendedName>
</protein>
<dbReference type="InterPro" id="IPR032466">
    <property type="entry name" value="Metal_Hydrolase"/>
</dbReference>
<dbReference type="InterPro" id="IPR050138">
    <property type="entry name" value="DHOase/Allantoinase_Hydrolase"/>
</dbReference>
<evidence type="ECO:0000256" key="9">
    <source>
        <dbReference type="ARBA" id="ARBA00022833"/>
    </source>
</evidence>
<dbReference type="GO" id="GO:0000256">
    <property type="term" value="P:allantoin catabolic process"/>
    <property type="evidence" value="ECO:0007669"/>
    <property type="project" value="UniProtKB-UniPathway"/>
</dbReference>
<feature type="domain" description="Amidohydrolase-related" evidence="10">
    <location>
        <begin position="62"/>
        <end position="441"/>
    </location>
</feature>
<dbReference type="InterPro" id="IPR011059">
    <property type="entry name" value="Metal-dep_hydrolase_composite"/>
</dbReference>
<dbReference type="STRING" id="743788.S8EWD5"/>
<evidence type="ECO:0000256" key="5">
    <source>
        <dbReference type="ARBA" id="ARBA00011881"/>
    </source>
</evidence>
<evidence type="ECO:0000313" key="12">
    <source>
        <dbReference type="Proteomes" id="UP000015241"/>
    </source>
</evidence>
<evidence type="ECO:0000256" key="6">
    <source>
        <dbReference type="ARBA" id="ARBA00012863"/>
    </source>
</evidence>
<dbReference type="InterPro" id="IPR017593">
    <property type="entry name" value="Allantoinase"/>
</dbReference>
<dbReference type="Pfam" id="PF01979">
    <property type="entry name" value="Amidohydro_1"/>
    <property type="match status" value="1"/>
</dbReference>
<dbReference type="EMBL" id="KE504251">
    <property type="protein sequence ID" value="EPS93940.1"/>
    <property type="molecule type" value="Genomic_DNA"/>
</dbReference>
<dbReference type="InParanoid" id="S8EWD5"/>
<comment type="subunit">
    <text evidence="5">Homotetramer.</text>
</comment>
<reference evidence="11 12" key="1">
    <citation type="journal article" date="2012" name="Science">
        <title>The Paleozoic origin of enzymatic lignin decomposition reconstructed from 31 fungal genomes.</title>
        <authorList>
            <person name="Floudas D."/>
            <person name="Binder M."/>
            <person name="Riley R."/>
            <person name="Barry K."/>
            <person name="Blanchette R.A."/>
            <person name="Henrissat B."/>
            <person name="Martinez A.T."/>
            <person name="Otillar R."/>
            <person name="Spatafora J.W."/>
            <person name="Yadav J.S."/>
            <person name="Aerts A."/>
            <person name="Benoit I."/>
            <person name="Boyd A."/>
            <person name="Carlson A."/>
            <person name="Copeland A."/>
            <person name="Coutinho P.M."/>
            <person name="de Vries R.P."/>
            <person name="Ferreira P."/>
            <person name="Findley K."/>
            <person name="Foster B."/>
            <person name="Gaskell J."/>
            <person name="Glotzer D."/>
            <person name="Gorecki P."/>
            <person name="Heitman J."/>
            <person name="Hesse C."/>
            <person name="Hori C."/>
            <person name="Igarashi K."/>
            <person name="Jurgens J.A."/>
            <person name="Kallen N."/>
            <person name="Kersten P."/>
            <person name="Kohler A."/>
            <person name="Kuees U."/>
            <person name="Kumar T.K.A."/>
            <person name="Kuo A."/>
            <person name="LaButti K."/>
            <person name="Larrondo L.F."/>
            <person name="Lindquist E."/>
            <person name="Ling A."/>
            <person name="Lombard V."/>
            <person name="Lucas S."/>
            <person name="Lundell T."/>
            <person name="Martin R."/>
            <person name="McLaughlin D.J."/>
            <person name="Morgenstern I."/>
            <person name="Morin E."/>
            <person name="Murat C."/>
            <person name="Nagy L.G."/>
            <person name="Nolan M."/>
            <person name="Ohm R.A."/>
            <person name="Patyshakuliyeva A."/>
            <person name="Rokas A."/>
            <person name="Ruiz-Duenas F.J."/>
            <person name="Sabat G."/>
            <person name="Salamov A."/>
            <person name="Samejima M."/>
            <person name="Schmutz J."/>
            <person name="Slot J.C."/>
            <person name="St John F."/>
            <person name="Stenlid J."/>
            <person name="Sun H."/>
            <person name="Sun S."/>
            <person name="Syed K."/>
            <person name="Tsang A."/>
            <person name="Wiebenga A."/>
            <person name="Young D."/>
            <person name="Pisabarro A."/>
            <person name="Eastwood D.C."/>
            <person name="Martin F."/>
            <person name="Cullen D."/>
            <person name="Grigoriev I.V."/>
            <person name="Hibbett D.S."/>
        </authorList>
    </citation>
    <scope>NUCLEOTIDE SEQUENCE</scope>
    <source>
        <strain evidence="12">FP-58527</strain>
    </source>
</reference>
<evidence type="ECO:0000256" key="4">
    <source>
        <dbReference type="ARBA" id="ARBA00010368"/>
    </source>
</evidence>
<dbReference type="GO" id="GO:0008270">
    <property type="term" value="F:zinc ion binding"/>
    <property type="evidence" value="ECO:0007669"/>
    <property type="project" value="InterPro"/>
</dbReference>
<dbReference type="Proteomes" id="UP000015241">
    <property type="component" value="Unassembled WGS sequence"/>
</dbReference>
<dbReference type="GO" id="GO:0004038">
    <property type="term" value="F:allantoinase activity"/>
    <property type="evidence" value="ECO:0007669"/>
    <property type="project" value="UniProtKB-EC"/>
</dbReference>
<dbReference type="eggNOG" id="KOG2584">
    <property type="taxonomic scope" value="Eukaryota"/>
</dbReference>
<dbReference type="InterPro" id="IPR006680">
    <property type="entry name" value="Amidohydro-rel"/>
</dbReference>
<keyword evidence="7" id="KW-0479">Metal-binding</keyword>
<dbReference type="GO" id="GO:0006145">
    <property type="term" value="P:purine nucleobase catabolic process"/>
    <property type="evidence" value="ECO:0007669"/>
    <property type="project" value="TreeGrafter"/>
</dbReference>
<dbReference type="OrthoDB" id="1924787at2759"/>
<dbReference type="PANTHER" id="PTHR43668:SF2">
    <property type="entry name" value="ALLANTOINASE"/>
    <property type="match status" value="1"/>
</dbReference>
<keyword evidence="8" id="KW-0378">Hydrolase</keyword>
<dbReference type="InterPro" id="IPR002195">
    <property type="entry name" value="Dihydroorotase_CS"/>
</dbReference>
<evidence type="ECO:0000256" key="1">
    <source>
        <dbReference type="ARBA" id="ARBA00001756"/>
    </source>
</evidence>
<name>S8EWD5_FOMSC</name>
<sequence length="465" mass="50198">MSSRRVFTGQNVFVDGVLKPATVVVDLNSGKIADIIHAHRAHDPVDFPDVDDAHWIDAGDKYIIPGLVDAHVHLNEPGRTDWEGFWTGTRAAASGGVTTVVDMPLNSIPPTTTVAHLEEKRAAARGQCWTDVAFWGGVIPGNQSHLRPLVDAGVKGFKCFLIESGVDEFPCVNESDLQLAMNELEGSAGSTVLCFHAELDTHPRPPPTTDPASYSTFLASRPESLELAALELITRLHAAHPRLRLHVVHLSAAAALPLVRAARAAGRPLTVETCFHYLCLRAEDVPRGRPEFKCCPPVRGEANRAALWGALLDGTLDCVVSDHSPCVASLKRMEDGNVMEAWGGISTLGLGLGLLWTEGRRRGVEGLLARIVRWCAEGTARHAGLAGRKGALRVGWDADLVVWDPEAEVTVTKEMLNFKNKLTPYEGMTLRGRVEKTYVRGLPVYDRAAPGGGFEGLAGPIGQLL</sequence>
<dbReference type="PANTHER" id="PTHR43668">
    <property type="entry name" value="ALLANTOINASE"/>
    <property type="match status" value="1"/>
</dbReference>
<dbReference type="EC" id="3.5.2.5" evidence="6"/>
<dbReference type="NCBIfam" id="TIGR03178">
    <property type="entry name" value="allantoinase"/>
    <property type="match status" value="1"/>
</dbReference>
<dbReference type="SUPFAM" id="SSF51338">
    <property type="entry name" value="Composite domain of metallo-dependent hydrolases"/>
    <property type="match status" value="1"/>
</dbReference>
<accession>S8EWD5</accession>
<evidence type="ECO:0000256" key="2">
    <source>
        <dbReference type="ARBA" id="ARBA00001947"/>
    </source>
</evidence>